<organism evidence="1 2">
    <name type="scientific">Gossypium aridum</name>
    <name type="common">American cotton</name>
    <name type="synonym">Erioxylum aridum</name>
    <dbReference type="NCBI Taxonomy" id="34290"/>
    <lineage>
        <taxon>Eukaryota</taxon>
        <taxon>Viridiplantae</taxon>
        <taxon>Streptophyta</taxon>
        <taxon>Embryophyta</taxon>
        <taxon>Tracheophyta</taxon>
        <taxon>Spermatophyta</taxon>
        <taxon>Magnoliopsida</taxon>
        <taxon>eudicotyledons</taxon>
        <taxon>Gunneridae</taxon>
        <taxon>Pentapetalae</taxon>
        <taxon>rosids</taxon>
        <taxon>malvids</taxon>
        <taxon>Malvales</taxon>
        <taxon>Malvaceae</taxon>
        <taxon>Malvoideae</taxon>
        <taxon>Gossypium</taxon>
    </lineage>
</organism>
<dbReference type="AlphaFoldDB" id="A0A7J8WH80"/>
<accession>A0A7J8WH80</accession>
<evidence type="ECO:0000313" key="2">
    <source>
        <dbReference type="Proteomes" id="UP000593577"/>
    </source>
</evidence>
<dbReference type="EMBL" id="JABFAA010000001">
    <property type="protein sequence ID" value="MBA0674230.1"/>
    <property type="molecule type" value="Genomic_DNA"/>
</dbReference>
<gene>
    <name evidence="1" type="ORF">Goari_015839</name>
</gene>
<comment type="caution">
    <text evidence="1">The sequence shown here is derived from an EMBL/GenBank/DDBJ whole genome shotgun (WGS) entry which is preliminary data.</text>
</comment>
<sequence>MELIRWSDHLPQSGFRLEKTEVQKEPTGGMKLFATALDQSLEFFPPQVQDGIIIVKPSKRRVMNLLWEKKGRVEVRLAGKNLCLFRLSNSDARDWPVWVQLRQVPYELFTKRCMSCIASALGTTLFINVEVSDGSLAFIVVKVPWLPLMCSSCCFFGHSIKNCLTKVVVQEKDWKPNKVGEGSKASPTVMESQPHLMSENFVRPANNEIGISDVGFVAKVVLGSNVISIVILSNV</sequence>
<dbReference type="InterPro" id="IPR040256">
    <property type="entry name" value="At4g02000-like"/>
</dbReference>
<dbReference type="Proteomes" id="UP000593577">
    <property type="component" value="Unassembled WGS sequence"/>
</dbReference>
<proteinExistence type="predicted"/>
<evidence type="ECO:0008006" key="3">
    <source>
        <dbReference type="Google" id="ProtNLM"/>
    </source>
</evidence>
<dbReference type="PANTHER" id="PTHR31286">
    <property type="entry name" value="GLYCINE-RICH CELL WALL STRUCTURAL PROTEIN 1.8-LIKE"/>
    <property type="match status" value="1"/>
</dbReference>
<dbReference type="PANTHER" id="PTHR31286:SF180">
    <property type="entry name" value="OS10G0362600 PROTEIN"/>
    <property type="match status" value="1"/>
</dbReference>
<feature type="non-terminal residue" evidence="1">
    <location>
        <position position="1"/>
    </location>
</feature>
<keyword evidence="2" id="KW-1185">Reference proteome</keyword>
<evidence type="ECO:0000313" key="1">
    <source>
        <dbReference type="EMBL" id="MBA0674230.1"/>
    </source>
</evidence>
<protein>
    <recommendedName>
        <fullName evidence="3">DUF4283 domain-containing protein</fullName>
    </recommendedName>
</protein>
<name>A0A7J8WH80_GOSAI</name>
<reference evidence="1 2" key="1">
    <citation type="journal article" date="2019" name="Genome Biol. Evol.">
        <title>Insights into the evolution of the New World diploid cottons (Gossypium, subgenus Houzingenia) based on genome sequencing.</title>
        <authorList>
            <person name="Grover C.E."/>
            <person name="Arick M.A. 2nd"/>
            <person name="Thrash A."/>
            <person name="Conover J.L."/>
            <person name="Sanders W.S."/>
            <person name="Peterson D.G."/>
            <person name="Frelichowski J.E."/>
            <person name="Scheffler J.A."/>
            <person name="Scheffler B.E."/>
            <person name="Wendel J.F."/>
        </authorList>
    </citation>
    <scope>NUCLEOTIDE SEQUENCE [LARGE SCALE GENOMIC DNA]</scope>
    <source>
        <strain evidence="1">185</strain>
        <tissue evidence="1">Leaf</tissue>
    </source>
</reference>